<reference evidence="1" key="1">
    <citation type="submission" date="2023-11" db="EMBL/GenBank/DDBJ databases">
        <authorList>
            <person name="Poullet M."/>
        </authorList>
    </citation>
    <scope>NUCLEOTIDE SEQUENCE</scope>
    <source>
        <strain evidence="1">E1834</strain>
    </source>
</reference>
<evidence type="ECO:0000313" key="2">
    <source>
        <dbReference type="Proteomes" id="UP001497535"/>
    </source>
</evidence>
<evidence type="ECO:0000313" key="1">
    <source>
        <dbReference type="EMBL" id="CAK5081655.1"/>
    </source>
</evidence>
<name>A0ACB0ZUJ3_MELEN</name>
<gene>
    <name evidence="1" type="ORF">MENTE1834_LOCUS28891</name>
</gene>
<proteinExistence type="predicted"/>
<protein>
    <submittedName>
        <fullName evidence="1">Uncharacterized protein</fullName>
    </submittedName>
</protein>
<keyword evidence="2" id="KW-1185">Reference proteome</keyword>
<dbReference type="Proteomes" id="UP001497535">
    <property type="component" value="Unassembled WGS sequence"/>
</dbReference>
<sequence length="400" mass="43823">MQLSTPSNLQPLEAPVPPELLAQLEILEKTLKENKQIYSELKNENPSNEMTSLESKVTGLGRLISQYKGFLKEEKLKNSGLNFFKLNSFFKVLSEKINLDQKISQNIQKSRDQQTKRGHSIDYLHEVASLNERQLEDLWGSVQKLSKTLERLKSDDSDSTSISRSELSAHIQRFDQIFEAVAGQVYLVNEATEKLRDCFIERRKKIYGQFEADPFEKAKERQNIINSYSSLKGVDAFPSSNAILSLSEYLPRQPSQSSQPQFGITPFGQPLQPQQTGTSLFGVNVSKPPTSFSFNNPSVTSSLLFGTANKPATNTSSLFGTASATTTTTSLFGQPAPATTSLASIPLFGSTTTQQSTAGQQPAGTALFSNTLNSASSGTLFKGSAVATPNRPTLFGGLQK</sequence>
<organism evidence="1 2">
    <name type="scientific">Meloidogyne enterolobii</name>
    <name type="common">Root-knot nematode worm</name>
    <name type="synonym">Meloidogyne mayaguensis</name>
    <dbReference type="NCBI Taxonomy" id="390850"/>
    <lineage>
        <taxon>Eukaryota</taxon>
        <taxon>Metazoa</taxon>
        <taxon>Ecdysozoa</taxon>
        <taxon>Nematoda</taxon>
        <taxon>Chromadorea</taxon>
        <taxon>Rhabditida</taxon>
        <taxon>Tylenchina</taxon>
        <taxon>Tylenchomorpha</taxon>
        <taxon>Tylenchoidea</taxon>
        <taxon>Meloidogynidae</taxon>
        <taxon>Meloidogyninae</taxon>
        <taxon>Meloidogyne</taxon>
    </lineage>
</organism>
<comment type="caution">
    <text evidence="1">The sequence shown here is derived from an EMBL/GenBank/DDBJ whole genome shotgun (WGS) entry which is preliminary data.</text>
</comment>
<accession>A0ACB0ZUJ3</accession>
<dbReference type="EMBL" id="CAVMJV010000045">
    <property type="protein sequence ID" value="CAK5081655.1"/>
    <property type="molecule type" value="Genomic_DNA"/>
</dbReference>